<evidence type="ECO:0000259" key="10">
    <source>
        <dbReference type="Pfam" id="PF00593"/>
    </source>
</evidence>
<evidence type="ECO:0000256" key="2">
    <source>
        <dbReference type="ARBA" id="ARBA00022448"/>
    </source>
</evidence>
<dbReference type="AlphaFoldDB" id="A0A1M5Q6G4"/>
<evidence type="ECO:0000256" key="4">
    <source>
        <dbReference type="ARBA" id="ARBA00022692"/>
    </source>
</evidence>
<evidence type="ECO:0000259" key="11">
    <source>
        <dbReference type="Pfam" id="PF07715"/>
    </source>
</evidence>
<dbReference type="EMBL" id="FQWH01000006">
    <property type="protein sequence ID" value="SHH09349.1"/>
    <property type="molecule type" value="Genomic_DNA"/>
</dbReference>
<dbReference type="InterPro" id="IPR037066">
    <property type="entry name" value="Plug_dom_sf"/>
</dbReference>
<dbReference type="InterPro" id="IPR039426">
    <property type="entry name" value="TonB-dep_rcpt-like"/>
</dbReference>
<dbReference type="InterPro" id="IPR000531">
    <property type="entry name" value="Beta-barrel_TonB"/>
</dbReference>
<dbReference type="InterPro" id="IPR023996">
    <property type="entry name" value="TonB-dep_OMP_SusC/RagA"/>
</dbReference>
<name>A0A1M5Q6G4_FLAJO</name>
<evidence type="ECO:0000313" key="13">
    <source>
        <dbReference type="Proteomes" id="UP000184112"/>
    </source>
</evidence>
<sequence length="1007" mass="111591">MNNFSFYKDGKGLYCLFFIWLCFSFSSVYAKNTVRHSTIFTQQHQIQGTITDGLNPLPGVTIAVKSRLNSSTISDYSGQYTLFSAPNDTLIVSFIGFKTALIPIKSRTNIDIQLLYDITTLQEVKINAGYYSVKESERTGSIARITSKDIETQPVTNILATMQGRMAGVSITQATGVPGGGFDIKIRGQNSIRTDANAPLYIIDGVPYSSEPVGSFYTGTTFPTLTSPLNSINPDAIESIEILKDADATSIYGSRGANGVVLITTKKGKAGKTKFTVTASTGTGTVTKFIKLMNTQEYLDMRRQAFINDGISEYGISDYDINGTWDQNRYTDWQKKLLGGTAQITDLHASVSGGSENTQFLVSGSYHTESTVFAGDFLYRKGGSQINLNHQSEDNKFKLTFSAGFNRQDNNQPSFDFTYDARALPPNAPALYNSDGELNWENGTWDNPLRNLNTEFESATNDLTANTTLTYELAKGLSVKSNLGYTILHNDETRIVPSTIYNPANNVSSAGSAIFLNNTDRSSWIIEPQINWKKDLGKSNLDILLGATFQSQESQSLVQSGTGFASNNLIYNLAAAKNVRVLTNDQTQYKYQAIFGRINYNLKERYIINLTARRDGSSRFGPGNQFAYFGAAGLAWIFSNENLLKDSSWLSFGKIRSSYGTTGNDQIGDYQFLDTYTTSSVLYGGNTGLSPSRLYNADFGWETNKKFEAALELGFFQDRIFVTGAWYQNRSSNQLVGLSLPGTTGFTSIQSNLDAVVENSGLEFTLRTSNFVKGNFTWITNLNLTFANNKLVRFPGLESSAYSQQYRIGKPLNIALLYDLKGVNPQTGLYEFEDLNGDGSITFPEDRQAMADLNPKYFGGIQNQLTYKGITLDFLFQFIKQKNRTYPMGPAGMMSNQQQRIAGSWREQNDIAPYQIYTTGYNDDAMTASYLLDESTGSVTDASFVRLKNISLSYNLPLSLKETQCKIMLQGQNLLTFTKYKDGDPEFLSYGFLPPLKVITAGIQLIF</sequence>
<evidence type="ECO:0000256" key="8">
    <source>
        <dbReference type="PROSITE-ProRule" id="PRU01360"/>
    </source>
</evidence>
<evidence type="ECO:0000256" key="5">
    <source>
        <dbReference type="ARBA" id="ARBA00023077"/>
    </source>
</evidence>
<proteinExistence type="inferred from homology"/>
<evidence type="ECO:0000256" key="6">
    <source>
        <dbReference type="ARBA" id="ARBA00023136"/>
    </source>
</evidence>
<keyword evidence="6 8" id="KW-0472">Membrane</keyword>
<evidence type="ECO:0000256" key="3">
    <source>
        <dbReference type="ARBA" id="ARBA00022452"/>
    </source>
</evidence>
<dbReference type="Gene3D" id="2.170.130.10">
    <property type="entry name" value="TonB-dependent receptor, plug domain"/>
    <property type="match status" value="1"/>
</dbReference>
<dbReference type="InterPro" id="IPR008969">
    <property type="entry name" value="CarboxyPept-like_regulatory"/>
</dbReference>
<dbReference type="Gene3D" id="2.40.170.20">
    <property type="entry name" value="TonB-dependent receptor, beta-barrel domain"/>
    <property type="match status" value="1"/>
</dbReference>
<organism evidence="12 13">
    <name type="scientific">Flavobacterium johnsoniae</name>
    <name type="common">Cytophaga johnsonae</name>
    <dbReference type="NCBI Taxonomy" id="986"/>
    <lineage>
        <taxon>Bacteria</taxon>
        <taxon>Pseudomonadati</taxon>
        <taxon>Bacteroidota</taxon>
        <taxon>Flavobacteriia</taxon>
        <taxon>Flavobacteriales</taxon>
        <taxon>Flavobacteriaceae</taxon>
        <taxon>Flavobacterium</taxon>
    </lineage>
</organism>
<dbReference type="RefSeq" id="WP_073409935.1">
    <property type="nucleotide sequence ID" value="NZ_FQWH01000006.1"/>
</dbReference>
<keyword evidence="4 8" id="KW-0812">Transmembrane</keyword>
<dbReference type="NCBIfam" id="TIGR04056">
    <property type="entry name" value="OMP_RagA_SusC"/>
    <property type="match status" value="1"/>
</dbReference>
<evidence type="ECO:0000256" key="7">
    <source>
        <dbReference type="ARBA" id="ARBA00023237"/>
    </source>
</evidence>
<dbReference type="InterPro" id="IPR012910">
    <property type="entry name" value="Plug_dom"/>
</dbReference>
<feature type="domain" description="TonB-dependent receptor-like beta-barrel" evidence="10">
    <location>
        <begin position="407"/>
        <end position="798"/>
    </location>
</feature>
<dbReference type="GO" id="GO:0009279">
    <property type="term" value="C:cell outer membrane"/>
    <property type="evidence" value="ECO:0007669"/>
    <property type="project" value="UniProtKB-SubCell"/>
</dbReference>
<keyword evidence="3 8" id="KW-1134">Transmembrane beta strand</keyword>
<keyword evidence="5 9" id="KW-0798">TonB box</keyword>
<evidence type="ECO:0000313" key="12">
    <source>
        <dbReference type="EMBL" id="SHH09349.1"/>
    </source>
</evidence>
<dbReference type="PROSITE" id="PS52016">
    <property type="entry name" value="TONB_DEPENDENT_REC_3"/>
    <property type="match status" value="1"/>
</dbReference>
<evidence type="ECO:0000256" key="1">
    <source>
        <dbReference type="ARBA" id="ARBA00004571"/>
    </source>
</evidence>
<keyword evidence="2 8" id="KW-0813">Transport</keyword>
<comment type="similarity">
    <text evidence="8 9">Belongs to the TonB-dependent receptor family.</text>
</comment>
<dbReference type="SUPFAM" id="SSF49464">
    <property type="entry name" value="Carboxypeptidase regulatory domain-like"/>
    <property type="match status" value="1"/>
</dbReference>
<reference evidence="12 13" key="1">
    <citation type="submission" date="2016-11" db="EMBL/GenBank/DDBJ databases">
        <authorList>
            <person name="Jaros S."/>
            <person name="Januszkiewicz K."/>
            <person name="Wedrychowicz H."/>
        </authorList>
    </citation>
    <scope>NUCLEOTIDE SEQUENCE [LARGE SCALE GENOMIC DNA]</scope>
    <source>
        <strain evidence="12 13">DSM 6792</strain>
    </source>
</reference>
<comment type="subcellular location">
    <subcellularLocation>
        <location evidence="1 8">Cell outer membrane</location>
        <topology evidence="1 8">Multi-pass membrane protein</topology>
    </subcellularLocation>
</comment>
<dbReference type="Pfam" id="PF00593">
    <property type="entry name" value="TonB_dep_Rec_b-barrel"/>
    <property type="match status" value="1"/>
</dbReference>
<dbReference type="InterPro" id="IPR023997">
    <property type="entry name" value="TonB-dep_OMP_SusC/RagA_CS"/>
</dbReference>
<protein>
    <submittedName>
        <fullName evidence="12">TonB-linked outer membrane protein, SusC/RagA family</fullName>
    </submittedName>
</protein>
<feature type="domain" description="TonB-dependent receptor plug" evidence="11">
    <location>
        <begin position="136"/>
        <end position="260"/>
    </location>
</feature>
<gene>
    <name evidence="12" type="ORF">SAMN05444388_106196</name>
</gene>
<dbReference type="NCBIfam" id="TIGR04057">
    <property type="entry name" value="SusC_RagA_signa"/>
    <property type="match status" value="1"/>
</dbReference>
<dbReference type="Pfam" id="PF13715">
    <property type="entry name" value="CarbopepD_reg_2"/>
    <property type="match status" value="1"/>
</dbReference>
<accession>A0A1M5Q6G4</accession>
<dbReference type="Proteomes" id="UP000184112">
    <property type="component" value="Unassembled WGS sequence"/>
</dbReference>
<dbReference type="Pfam" id="PF07715">
    <property type="entry name" value="Plug"/>
    <property type="match status" value="1"/>
</dbReference>
<keyword evidence="7 8" id="KW-0998">Cell outer membrane</keyword>
<evidence type="ECO:0000256" key="9">
    <source>
        <dbReference type="RuleBase" id="RU003357"/>
    </source>
</evidence>
<dbReference type="InterPro" id="IPR036942">
    <property type="entry name" value="Beta-barrel_TonB_sf"/>
</dbReference>
<dbReference type="SUPFAM" id="SSF56935">
    <property type="entry name" value="Porins"/>
    <property type="match status" value="1"/>
</dbReference>